<evidence type="ECO:0000256" key="2">
    <source>
        <dbReference type="ARBA" id="ARBA00022723"/>
    </source>
</evidence>
<dbReference type="Pfam" id="PF03952">
    <property type="entry name" value="Enolase_N"/>
    <property type="match status" value="1"/>
</dbReference>
<dbReference type="GO" id="GO:0000015">
    <property type="term" value="C:phosphopyruvate hydratase complex"/>
    <property type="evidence" value="ECO:0007669"/>
    <property type="project" value="InterPro"/>
</dbReference>
<dbReference type="InterPro" id="IPR020811">
    <property type="entry name" value="Enolase_N"/>
</dbReference>
<comment type="catalytic activity">
    <reaction evidence="4">
        <text>(2R)-2-phosphoglycerate = phosphoenolpyruvate + H2O</text>
        <dbReference type="Rhea" id="RHEA:10164"/>
        <dbReference type="ChEBI" id="CHEBI:15377"/>
        <dbReference type="ChEBI" id="CHEBI:58289"/>
        <dbReference type="ChEBI" id="CHEBI:58702"/>
        <dbReference type="EC" id="4.2.1.11"/>
    </reaction>
</comment>
<dbReference type="AlphaFoldDB" id="Q28226"/>
<evidence type="ECO:0000256" key="4">
    <source>
        <dbReference type="ARBA" id="ARBA00048333"/>
    </source>
</evidence>
<evidence type="ECO:0000259" key="6">
    <source>
        <dbReference type="SMART" id="SM01193"/>
    </source>
</evidence>
<name>Q28226_CANLF</name>
<evidence type="ECO:0000256" key="5">
    <source>
        <dbReference type="SAM" id="MobiDB-lite"/>
    </source>
</evidence>
<feature type="compositionally biased region" description="Low complexity" evidence="5">
    <location>
        <begin position="117"/>
        <end position="132"/>
    </location>
</feature>
<dbReference type="GO" id="GO:0004634">
    <property type="term" value="F:phosphopyruvate hydratase activity"/>
    <property type="evidence" value="ECO:0007669"/>
    <property type="project" value="UniProtKB-EC"/>
</dbReference>
<feature type="region of interest" description="Disordered" evidence="5">
    <location>
        <begin position="382"/>
        <end position="401"/>
    </location>
</feature>
<dbReference type="EMBL" id="X69164">
    <property type="protein sequence ID" value="CAA48914.1"/>
    <property type="molecule type" value="mRNA"/>
</dbReference>
<feature type="region of interest" description="Disordered" evidence="5">
    <location>
        <begin position="795"/>
        <end position="860"/>
    </location>
</feature>
<feature type="compositionally biased region" description="Low complexity" evidence="5">
    <location>
        <begin position="207"/>
        <end position="216"/>
    </location>
</feature>
<dbReference type="PIR" id="A48292">
    <property type="entry name" value="A48292"/>
</dbReference>
<keyword evidence="3" id="KW-0460">Magnesium</keyword>
<feature type="domain" description="Enolase N-terminal" evidence="6">
    <location>
        <begin position="3"/>
        <end position="726"/>
    </location>
</feature>
<dbReference type="SABIO-RK" id="Q28226"/>
<feature type="region of interest" description="Disordered" evidence="5">
    <location>
        <begin position="414"/>
        <end position="526"/>
    </location>
</feature>
<feature type="compositionally biased region" description="Low complexity" evidence="5">
    <location>
        <begin position="414"/>
        <end position="456"/>
    </location>
</feature>
<accession>Q28226</accession>
<feature type="region of interest" description="Disordered" evidence="5">
    <location>
        <begin position="95"/>
        <end position="136"/>
    </location>
</feature>
<protein>
    <submittedName>
        <fullName evidence="7">Mucin</fullName>
    </submittedName>
</protein>
<dbReference type="SUPFAM" id="SSF54826">
    <property type="entry name" value="Enolase N-terminal domain-like"/>
    <property type="match status" value="1"/>
</dbReference>
<dbReference type="InterPro" id="IPR000941">
    <property type="entry name" value="Enolase"/>
</dbReference>
<feature type="compositionally biased region" description="Low complexity" evidence="5">
    <location>
        <begin position="995"/>
        <end position="1019"/>
    </location>
</feature>
<feature type="compositionally biased region" description="Low complexity" evidence="5">
    <location>
        <begin position="978"/>
        <end position="987"/>
    </location>
</feature>
<dbReference type="PANTHER" id="PTHR11902">
    <property type="entry name" value="ENOLASE"/>
    <property type="match status" value="1"/>
</dbReference>
<dbReference type="SMART" id="SM01193">
    <property type="entry name" value="Enolase_N"/>
    <property type="match status" value="1"/>
</dbReference>
<evidence type="ECO:0000256" key="1">
    <source>
        <dbReference type="ARBA" id="ARBA00001946"/>
    </source>
</evidence>
<evidence type="ECO:0000256" key="3">
    <source>
        <dbReference type="ARBA" id="ARBA00022842"/>
    </source>
</evidence>
<dbReference type="GO" id="GO:0000287">
    <property type="term" value="F:magnesium ion binding"/>
    <property type="evidence" value="ECO:0007669"/>
    <property type="project" value="InterPro"/>
</dbReference>
<dbReference type="Gene3D" id="3.30.390.10">
    <property type="entry name" value="Enolase-like, N-terminal domain"/>
    <property type="match status" value="1"/>
</dbReference>
<dbReference type="InterPro" id="IPR029017">
    <property type="entry name" value="Enolase-like_N"/>
</dbReference>
<reference evidence="7" key="1">
    <citation type="journal article" date="1993" name="Proc. Natl. Acad. Sci. U.S.A.">
        <title>Molecular cloning and sequencing of a canine tracheobronchial mucin cDNA containing a cysteine-rich domain.</title>
        <authorList>
            <person name="Verma M."/>
            <person name="Davidson E.A."/>
        </authorList>
    </citation>
    <scope>NUCLEOTIDE SEQUENCE</scope>
    <source>
        <tissue evidence="7">Tracheal epithelial</tissue>
    </source>
</reference>
<dbReference type="PANTHER" id="PTHR11902:SF12">
    <property type="entry name" value="ALPHA-ENOLASE"/>
    <property type="match status" value="1"/>
</dbReference>
<feature type="compositionally biased region" description="Low complexity" evidence="5">
    <location>
        <begin position="827"/>
        <end position="848"/>
    </location>
</feature>
<dbReference type="GO" id="GO:0006096">
    <property type="term" value="P:glycolytic process"/>
    <property type="evidence" value="ECO:0007669"/>
    <property type="project" value="InterPro"/>
</dbReference>
<sequence length="1118" mass="117426">MSILKIHAREIFDSRGIPTVEVDLYTTKGLFRAAVPSGASTGIYEALELVTMTRTPTGKVSQKAVETSIKTIAPALISKNVNVVGAKTRLTTTDAGTWMDQRTRASGTTTYPPQAGPQTPTPLSTPASSSGPQPRFYPSSVLSAVSETTPTTTTLRPYPSSVLICCSLTTPSTAPGEEVYNGGIRYSSLSIPSSAPPQTADDPPQCLTPTPTPLSTPSIIRPQPEALTLPLCLSAVSETTPTPISTTTTVTPTPTPTGTQTPTTTPITTTTVTPTPTPTGTQTPTTVLITTTTTMPTPTPTSQKLRGSDTPVLVIALVTPTPTPTGTQTPTTTPITTTTTVTPTPTPTGTQTPTTIRITTTTTMTPTPTTTSTKVLVTPYTTTTGVTPTTHRHTRHQTTTTHTTYTTVTAIATPTGTRPTTYLHTTTTVTQTTHRQTTRPQPTTPSPTTTTVDPTQHPSPPPLGDPNPNTHRDTDPNHDTTTTTTVTPTPTPTRTRPQPRYYTTTTTMTPTPTPPTPHTDHHHDPLPPPPPQVRHHRTPRHCHELTSGSPLTHYPNTPTTNLLEKNRSELINTPTHTMIISSAAMATPPSLVHSRCRSGHSSKAQRKSRASGCGLMMLGVESGVGVGSTHAGGALVRSRCRFTRHSRAEEGLGPEAVVSMMLGVESGVGVGVRHCGGRLHSAGGGAEDDPGRVPRVGALTDSTQHTSRKAIKCKAGVPNEELTTYIACASALQSETCAADMIATATIHTTTSRSIRKPKTISELTTYACASTAASVGTVVQLDMIATGGLRDRGQMAGAMPAGDSRGSPGTELEFRPNGLQAPTPTPISTTTTVTPTPTPTGTQTPTTTPSPPPPGDPTKGKTVYKIIGSLRTTFNLPAWLGYITICKCLMQSNRKTKTAETINVKTLGSLMMDVTPINSCRVTPPFPSGKPCADSRLMNPTAETGSVIGAGCSCCVLTTPTTHRVIRCTTAPTPTPISTTTTVTPTQHPPAHRPTTSPITTTTTVTQPDTTHTDPTTYIPTTRCRIEKPVERSSRCGKTMGCGPTLLSAGVGGVGCRGCCALSGCVSEVAGRGTGQNQTGPCPIIEALAKYNQLLRLKRLGSKAPFAGRNFRNPRIN</sequence>
<feature type="region of interest" description="Disordered" evidence="5">
    <location>
        <begin position="239"/>
        <end position="285"/>
    </location>
</feature>
<feature type="compositionally biased region" description="Low complexity" evidence="5">
    <location>
        <begin position="479"/>
        <end position="510"/>
    </location>
</feature>
<feature type="region of interest" description="Disordered" evidence="5">
    <location>
        <begin position="978"/>
        <end position="1019"/>
    </location>
</feature>
<comment type="cofactor">
    <cofactor evidence="1">
        <name>Mg(2+)</name>
        <dbReference type="ChEBI" id="CHEBI:18420"/>
    </cofactor>
</comment>
<feature type="region of interest" description="Disordered" evidence="5">
    <location>
        <begin position="190"/>
        <end position="216"/>
    </location>
</feature>
<evidence type="ECO:0000313" key="7">
    <source>
        <dbReference type="EMBL" id="CAA48914.1"/>
    </source>
</evidence>
<proteinExistence type="evidence at transcript level"/>
<organism evidence="7">
    <name type="scientific">Canis lupus familiaris</name>
    <name type="common">Dog</name>
    <name type="synonym">Canis familiaris</name>
    <dbReference type="NCBI Taxonomy" id="9615"/>
    <lineage>
        <taxon>Eukaryota</taxon>
        <taxon>Metazoa</taxon>
        <taxon>Chordata</taxon>
        <taxon>Craniata</taxon>
        <taxon>Vertebrata</taxon>
        <taxon>Euteleostomi</taxon>
        <taxon>Mammalia</taxon>
        <taxon>Eutheria</taxon>
        <taxon>Laurasiatheria</taxon>
        <taxon>Carnivora</taxon>
        <taxon>Caniformia</taxon>
        <taxon>Canidae</taxon>
        <taxon>Canis</taxon>
    </lineage>
</organism>
<keyword evidence="2" id="KW-0479">Metal-binding</keyword>
<feature type="region of interest" description="Disordered" evidence="5">
    <location>
        <begin position="319"/>
        <end position="354"/>
    </location>
</feature>